<sequence length="115" mass="12804">MMITEGDDYDERTSQDTERGRSGNELVDEIGAHDAFIAGMMYALSRRICPGAPYTPSAGGREGSNAGGRAVDDVRARWRLDECLRFATELAGRKARRKTWDGLADEMMRAGWFEP</sequence>
<dbReference type="SUPFAM" id="SSF53613">
    <property type="entry name" value="Ribokinase-like"/>
    <property type="match status" value="1"/>
</dbReference>
<protein>
    <recommendedName>
        <fullName evidence="4">Carbohydrate kinase PfkB domain-containing protein</fullName>
    </recommendedName>
</protein>
<evidence type="ECO:0008006" key="4">
    <source>
        <dbReference type="Google" id="ProtNLM"/>
    </source>
</evidence>
<organism evidence="2 3">
    <name type="scientific">Leucocoprinus birnbaumii</name>
    <dbReference type="NCBI Taxonomy" id="56174"/>
    <lineage>
        <taxon>Eukaryota</taxon>
        <taxon>Fungi</taxon>
        <taxon>Dikarya</taxon>
        <taxon>Basidiomycota</taxon>
        <taxon>Agaricomycotina</taxon>
        <taxon>Agaricomycetes</taxon>
        <taxon>Agaricomycetidae</taxon>
        <taxon>Agaricales</taxon>
        <taxon>Agaricineae</taxon>
        <taxon>Agaricaceae</taxon>
        <taxon>Leucocoprinus</taxon>
    </lineage>
</organism>
<accession>A0AAD5YP48</accession>
<reference evidence="2" key="1">
    <citation type="submission" date="2022-07" db="EMBL/GenBank/DDBJ databases">
        <title>Genome Sequence of Leucocoprinus birnbaumii.</title>
        <authorList>
            <person name="Buettner E."/>
        </authorList>
    </citation>
    <scope>NUCLEOTIDE SEQUENCE</scope>
    <source>
        <strain evidence="2">VT141</strain>
    </source>
</reference>
<keyword evidence="3" id="KW-1185">Reference proteome</keyword>
<dbReference type="EMBL" id="JANIEX010000674">
    <property type="protein sequence ID" value="KAJ3564311.1"/>
    <property type="molecule type" value="Genomic_DNA"/>
</dbReference>
<feature type="compositionally biased region" description="Acidic residues" evidence="1">
    <location>
        <begin position="1"/>
        <end position="10"/>
    </location>
</feature>
<comment type="caution">
    <text evidence="2">The sequence shown here is derived from an EMBL/GenBank/DDBJ whole genome shotgun (WGS) entry which is preliminary data.</text>
</comment>
<dbReference type="Gene3D" id="3.40.1190.20">
    <property type="match status" value="1"/>
</dbReference>
<dbReference type="Proteomes" id="UP001213000">
    <property type="component" value="Unassembled WGS sequence"/>
</dbReference>
<evidence type="ECO:0000313" key="3">
    <source>
        <dbReference type="Proteomes" id="UP001213000"/>
    </source>
</evidence>
<feature type="region of interest" description="Disordered" evidence="1">
    <location>
        <begin position="1"/>
        <end position="25"/>
    </location>
</feature>
<dbReference type="AlphaFoldDB" id="A0AAD5YP48"/>
<proteinExistence type="predicted"/>
<evidence type="ECO:0000313" key="2">
    <source>
        <dbReference type="EMBL" id="KAJ3564311.1"/>
    </source>
</evidence>
<gene>
    <name evidence="2" type="ORF">NP233_g8379</name>
</gene>
<feature type="compositionally biased region" description="Basic and acidic residues" evidence="1">
    <location>
        <begin position="11"/>
        <end position="22"/>
    </location>
</feature>
<dbReference type="InterPro" id="IPR029056">
    <property type="entry name" value="Ribokinase-like"/>
</dbReference>
<evidence type="ECO:0000256" key="1">
    <source>
        <dbReference type="SAM" id="MobiDB-lite"/>
    </source>
</evidence>
<name>A0AAD5YP48_9AGAR</name>